<dbReference type="FunFam" id="3.40.50.360:FF:000078">
    <property type="entry name" value="Chromate reductase"/>
    <property type="match status" value="1"/>
</dbReference>
<evidence type="ECO:0000259" key="1">
    <source>
        <dbReference type="Pfam" id="PF03358"/>
    </source>
</evidence>
<dbReference type="SUPFAM" id="SSF52218">
    <property type="entry name" value="Flavoproteins"/>
    <property type="match status" value="1"/>
</dbReference>
<dbReference type="GO" id="GO:0005829">
    <property type="term" value="C:cytosol"/>
    <property type="evidence" value="ECO:0007669"/>
    <property type="project" value="TreeGrafter"/>
</dbReference>
<dbReference type="OrthoDB" id="68575at2759"/>
<dbReference type="Gene3D" id="3.40.50.360">
    <property type="match status" value="1"/>
</dbReference>
<organism evidence="2 3">
    <name type="scientific">Patiria miniata</name>
    <name type="common">Bat star</name>
    <name type="synonym">Asterina miniata</name>
    <dbReference type="NCBI Taxonomy" id="46514"/>
    <lineage>
        <taxon>Eukaryota</taxon>
        <taxon>Metazoa</taxon>
        <taxon>Echinodermata</taxon>
        <taxon>Eleutherozoa</taxon>
        <taxon>Asterozoa</taxon>
        <taxon>Asteroidea</taxon>
        <taxon>Valvatacea</taxon>
        <taxon>Valvatida</taxon>
        <taxon>Asterinidae</taxon>
        <taxon>Patiria</taxon>
    </lineage>
</organism>
<dbReference type="GeneID" id="119724840"/>
<keyword evidence="3" id="KW-1185">Reference proteome</keyword>
<feature type="domain" description="NADPH-dependent FMN reductase-like" evidence="1">
    <location>
        <begin position="6"/>
        <end position="155"/>
    </location>
</feature>
<dbReference type="InterPro" id="IPR005025">
    <property type="entry name" value="FMN_Rdtase-like_dom"/>
</dbReference>
<dbReference type="EnsemblMetazoa" id="XM_038196101.1">
    <property type="protein sequence ID" value="XP_038052029.1"/>
    <property type="gene ID" value="LOC119724840"/>
</dbReference>
<accession>A0A913ZL26</accession>
<dbReference type="PANTHER" id="PTHR30543:SF21">
    <property type="entry name" value="NAD(P)H-DEPENDENT FMN REDUCTASE LOT6"/>
    <property type="match status" value="1"/>
</dbReference>
<evidence type="ECO:0000313" key="2">
    <source>
        <dbReference type="EnsemblMetazoa" id="XP_038052029.1"/>
    </source>
</evidence>
<dbReference type="InterPro" id="IPR029039">
    <property type="entry name" value="Flavoprotein-like_sf"/>
</dbReference>
<dbReference type="Proteomes" id="UP000887568">
    <property type="component" value="Unplaced"/>
</dbReference>
<sequence>MANKLKIVLFLGTCRENRLGERVAKFMINQLKKDGKHDVEFMDAEEFNLPILKKALFFYKDETQAPQILQDAKKKIIEADGYVFVSGEYNHSIPPGLANMVDHFPTSIFTYKPSAIVCYSPGIYGGMRAAMQLRCFLGEIGCLPVSNIFGIPKCHQAISAEGEAIDDHMEKGAAKIIEQLDWNATAMRNHRQAVGVPK</sequence>
<evidence type="ECO:0000313" key="3">
    <source>
        <dbReference type="Proteomes" id="UP000887568"/>
    </source>
</evidence>
<dbReference type="Pfam" id="PF03358">
    <property type="entry name" value="FMN_red"/>
    <property type="match status" value="1"/>
</dbReference>
<dbReference type="AlphaFoldDB" id="A0A913ZL26"/>
<proteinExistence type="predicted"/>
<dbReference type="InterPro" id="IPR050712">
    <property type="entry name" value="NAD(P)H-dep_reductase"/>
</dbReference>
<dbReference type="OMA" id="EYFWRPS"/>
<dbReference type="GO" id="GO:0010181">
    <property type="term" value="F:FMN binding"/>
    <property type="evidence" value="ECO:0007669"/>
    <property type="project" value="TreeGrafter"/>
</dbReference>
<dbReference type="PANTHER" id="PTHR30543">
    <property type="entry name" value="CHROMATE REDUCTASE"/>
    <property type="match status" value="1"/>
</dbReference>
<dbReference type="RefSeq" id="XP_038052029.1">
    <property type="nucleotide sequence ID" value="XM_038196101.1"/>
</dbReference>
<name>A0A913ZL26_PATMI</name>
<dbReference type="GO" id="GO:0016491">
    <property type="term" value="F:oxidoreductase activity"/>
    <property type="evidence" value="ECO:0007669"/>
    <property type="project" value="InterPro"/>
</dbReference>
<reference evidence="2" key="1">
    <citation type="submission" date="2022-11" db="UniProtKB">
        <authorList>
            <consortium name="EnsemblMetazoa"/>
        </authorList>
    </citation>
    <scope>IDENTIFICATION</scope>
</reference>
<protein>
    <recommendedName>
        <fullName evidence="1">NADPH-dependent FMN reductase-like domain-containing protein</fullName>
    </recommendedName>
</protein>